<evidence type="ECO:0000313" key="1">
    <source>
        <dbReference type="EMBL" id="MFC4998813.1"/>
    </source>
</evidence>
<protein>
    <submittedName>
        <fullName evidence="1">Uncharacterized protein</fullName>
    </submittedName>
</protein>
<comment type="caution">
    <text evidence="1">The sequence shown here is derived from an EMBL/GenBank/DDBJ whole genome shotgun (WGS) entry which is preliminary data.</text>
</comment>
<dbReference type="Proteomes" id="UP001595912">
    <property type="component" value="Unassembled WGS sequence"/>
</dbReference>
<evidence type="ECO:0000313" key="2">
    <source>
        <dbReference type="Proteomes" id="UP001595912"/>
    </source>
</evidence>
<dbReference type="EMBL" id="JBHSIU010000013">
    <property type="protein sequence ID" value="MFC4998813.1"/>
    <property type="molecule type" value="Genomic_DNA"/>
</dbReference>
<gene>
    <name evidence="1" type="ORF">ACFPIJ_13320</name>
</gene>
<dbReference type="RefSeq" id="WP_380115053.1">
    <property type="nucleotide sequence ID" value="NZ_JBHSIU010000013.1"/>
</dbReference>
<reference evidence="2" key="1">
    <citation type="journal article" date="2019" name="Int. J. Syst. Evol. Microbiol.">
        <title>The Global Catalogue of Microorganisms (GCM) 10K type strain sequencing project: providing services to taxonomists for standard genome sequencing and annotation.</title>
        <authorList>
            <consortium name="The Broad Institute Genomics Platform"/>
            <consortium name="The Broad Institute Genome Sequencing Center for Infectious Disease"/>
            <person name="Wu L."/>
            <person name="Ma J."/>
        </authorList>
    </citation>
    <scope>NUCLEOTIDE SEQUENCE [LARGE SCALE GENOMIC DNA]</scope>
    <source>
        <strain evidence="2">CGMCC 4.7152</strain>
    </source>
</reference>
<organism evidence="1 2">
    <name type="scientific">Dactylosporangium cerinum</name>
    <dbReference type="NCBI Taxonomy" id="1434730"/>
    <lineage>
        <taxon>Bacteria</taxon>
        <taxon>Bacillati</taxon>
        <taxon>Actinomycetota</taxon>
        <taxon>Actinomycetes</taxon>
        <taxon>Micromonosporales</taxon>
        <taxon>Micromonosporaceae</taxon>
        <taxon>Dactylosporangium</taxon>
    </lineage>
</organism>
<proteinExistence type="predicted"/>
<sequence length="44" mass="4972">MPAEAFTSEVGRALFGADPTQFRRCRIEAVTAAYREVLTAYEIY</sequence>
<keyword evidence="2" id="KW-1185">Reference proteome</keyword>
<name>A0ABV9VR93_9ACTN</name>
<accession>A0ABV9VR93</accession>